<dbReference type="EMBL" id="RKLT01000004">
    <property type="protein sequence ID" value="MBX0295911.1"/>
    <property type="molecule type" value="Genomic_DNA"/>
</dbReference>
<feature type="domain" description="Putative peptidase inhibitor" evidence="1">
    <location>
        <begin position="1"/>
        <end position="83"/>
    </location>
</feature>
<sequence length="98" mass="10566">MYVSRAVRSIREDPIEGEPVTLSLATDDDADLEAVEAAVEDAGATVERRLQFDDLAVSVPQERVADVCQVDGLTTVETTDVITIATGEATDEDVELDR</sequence>
<proteinExistence type="predicted"/>
<evidence type="ECO:0000259" key="1">
    <source>
        <dbReference type="Pfam" id="PF26036"/>
    </source>
</evidence>
<comment type="caution">
    <text evidence="2">The sequence shown here is derived from an EMBL/GenBank/DDBJ whole genome shotgun (WGS) entry which is preliminary data.</text>
</comment>
<reference evidence="2 3" key="1">
    <citation type="submission" date="2021-06" db="EMBL/GenBank/DDBJ databases">
        <title>Halomicroarcula sp. a new haloarchaeum isolated from saline soil.</title>
        <authorList>
            <person name="Duran-Viseras A."/>
            <person name="Sanchez-Porro C."/>
            <person name="Ventosa A."/>
        </authorList>
    </citation>
    <scope>NUCLEOTIDE SEQUENCE [LARGE SCALE GENOMIC DNA]</scope>
    <source>
        <strain evidence="2 3">F27</strain>
    </source>
</reference>
<gene>
    <name evidence="2" type="ORF">EGH23_13600</name>
</gene>
<dbReference type="InterPro" id="IPR058957">
    <property type="entry name" value="Peptidase_inhib_put_dom"/>
</dbReference>
<name>A0AAW4PCH5_9EURY</name>
<accession>A0AAW4PCH5</accession>
<dbReference type="Proteomes" id="UP001430455">
    <property type="component" value="Unassembled WGS sequence"/>
</dbReference>
<evidence type="ECO:0000313" key="2">
    <source>
        <dbReference type="EMBL" id="MBX0295911.1"/>
    </source>
</evidence>
<dbReference type="AlphaFoldDB" id="A0AAW4PCH5"/>
<dbReference type="Pfam" id="PF26036">
    <property type="entry name" value="Peptidase_inhib_put"/>
    <property type="match status" value="1"/>
</dbReference>
<keyword evidence="3" id="KW-1185">Reference proteome</keyword>
<protein>
    <recommendedName>
        <fullName evidence="1">Putative peptidase inhibitor domain-containing protein</fullName>
    </recommendedName>
</protein>
<evidence type="ECO:0000313" key="3">
    <source>
        <dbReference type="Proteomes" id="UP001430455"/>
    </source>
</evidence>
<organism evidence="2 3">
    <name type="scientific">Haloarcula nitratireducens</name>
    <dbReference type="NCBI Taxonomy" id="2487749"/>
    <lineage>
        <taxon>Archaea</taxon>
        <taxon>Methanobacteriati</taxon>
        <taxon>Methanobacteriota</taxon>
        <taxon>Stenosarchaea group</taxon>
        <taxon>Halobacteria</taxon>
        <taxon>Halobacteriales</taxon>
        <taxon>Haloarculaceae</taxon>
        <taxon>Haloarcula</taxon>
    </lineage>
</organism>